<dbReference type="GO" id="GO:0006281">
    <property type="term" value="P:DNA repair"/>
    <property type="evidence" value="ECO:0007669"/>
    <property type="project" value="InterPro"/>
</dbReference>
<sequence>MTVVITLPFSRPPLRPNERPHWARKARIIKQMREMAAIQARLAKVGPQEPSVVTAIWHAPDRRRRDTSSLDLLIKASIDGLVDAGLWPDDNPAHVVETRCRVIPGPSTSPRIELHITPADTADLELADRYQREGDHQ</sequence>
<dbReference type="InterPro" id="IPR036614">
    <property type="entry name" value="RusA-like_sf"/>
</dbReference>
<dbReference type="RefSeq" id="WP_059036625.1">
    <property type="nucleotide sequence ID" value="NZ_JAADZU010000082.1"/>
</dbReference>
<protein>
    <submittedName>
        <fullName evidence="1">Uncharacterized protein</fullName>
    </submittedName>
</protein>
<proteinExistence type="predicted"/>
<gene>
    <name evidence="1" type="ORF">GYA93_19535</name>
</gene>
<comment type="caution">
    <text evidence="1">The sequence shown here is derived from an EMBL/GenBank/DDBJ whole genome shotgun (WGS) entry which is preliminary data.</text>
</comment>
<accession>A0A7K3LTZ3</accession>
<dbReference type="SUPFAM" id="SSF103084">
    <property type="entry name" value="Holliday junction resolvase RusA"/>
    <property type="match status" value="1"/>
</dbReference>
<organism evidence="1 2">
    <name type="scientific">Gordonia desulfuricans</name>
    <dbReference type="NCBI Taxonomy" id="89051"/>
    <lineage>
        <taxon>Bacteria</taxon>
        <taxon>Bacillati</taxon>
        <taxon>Actinomycetota</taxon>
        <taxon>Actinomycetes</taxon>
        <taxon>Mycobacteriales</taxon>
        <taxon>Gordoniaceae</taxon>
        <taxon>Gordonia</taxon>
    </lineage>
</organism>
<dbReference type="GO" id="GO:0000287">
    <property type="term" value="F:magnesium ion binding"/>
    <property type="evidence" value="ECO:0007669"/>
    <property type="project" value="InterPro"/>
</dbReference>
<name>A0A7K3LTZ3_9ACTN</name>
<dbReference type="AlphaFoldDB" id="A0A7K3LTZ3"/>
<dbReference type="GO" id="GO:0006310">
    <property type="term" value="P:DNA recombination"/>
    <property type="evidence" value="ECO:0007669"/>
    <property type="project" value="InterPro"/>
</dbReference>
<evidence type="ECO:0000313" key="2">
    <source>
        <dbReference type="Proteomes" id="UP000466307"/>
    </source>
</evidence>
<reference evidence="1 2" key="1">
    <citation type="submission" date="2020-01" db="EMBL/GenBank/DDBJ databases">
        <title>Investigation of new actinobacteria for the biodesulphurisation of diesel fuel.</title>
        <authorList>
            <person name="Athi Narayanan S.M."/>
        </authorList>
    </citation>
    <scope>NUCLEOTIDE SEQUENCE [LARGE SCALE GENOMIC DNA]</scope>
    <source>
        <strain evidence="1 2">213E</strain>
    </source>
</reference>
<dbReference type="Proteomes" id="UP000466307">
    <property type="component" value="Unassembled WGS sequence"/>
</dbReference>
<dbReference type="EMBL" id="JAADZU010000082">
    <property type="protein sequence ID" value="NDK91748.1"/>
    <property type="molecule type" value="Genomic_DNA"/>
</dbReference>
<dbReference type="Gene3D" id="3.30.1330.70">
    <property type="entry name" value="Holliday junction resolvase RusA"/>
    <property type="match status" value="1"/>
</dbReference>
<evidence type="ECO:0000313" key="1">
    <source>
        <dbReference type="EMBL" id="NDK91748.1"/>
    </source>
</evidence>
<keyword evidence="2" id="KW-1185">Reference proteome</keyword>